<dbReference type="RefSeq" id="WP_307259490.1">
    <property type="nucleotide sequence ID" value="NZ_JAUSVL010000001.1"/>
</dbReference>
<evidence type="ECO:0000256" key="1">
    <source>
        <dbReference type="ARBA" id="ARBA00005836"/>
    </source>
</evidence>
<accession>A0AAE3VD57</accession>
<reference evidence="4" key="1">
    <citation type="submission" date="2023-07" db="EMBL/GenBank/DDBJ databases">
        <title>Genomic Encyclopedia of Type Strains, Phase IV (KMG-IV): sequencing the most valuable type-strain genomes for metagenomic binning, comparative biology and taxonomic classification.</title>
        <authorList>
            <person name="Goeker M."/>
        </authorList>
    </citation>
    <scope>NUCLEOTIDE SEQUENCE</scope>
    <source>
        <strain evidence="4">DSM 24202</strain>
    </source>
</reference>
<protein>
    <submittedName>
        <fullName evidence="4">PmbA protein</fullName>
    </submittedName>
</protein>
<keyword evidence="5" id="KW-1185">Reference proteome</keyword>
<feature type="domain" description="Metalloprotease TldD/E C-terminal" evidence="3">
    <location>
        <begin position="228"/>
        <end position="434"/>
    </location>
</feature>
<dbReference type="PANTHER" id="PTHR43421">
    <property type="entry name" value="METALLOPROTEASE PMBA"/>
    <property type="match status" value="1"/>
</dbReference>
<dbReference type="PANTHER" id="PTHR43421:SF1">
    <property type="entry name" value="METALLOPROTEASE PMBA"/>
    <property type="match status" value="1"/>
</dbReference>
<feature type="domain" description="Metalloprotease TldD/E N-terminal" evidence="2">
    <location>
        <begin position="29"/>
        <end position="88"/>
    </location>
</feature>
<proteinExistence type="inferred from homology"/>
<dbReference type="EMBL" id="JAUSVL010000001">
    <property type="protein sequence ID" value="MDQ0288211.1"/>
    <property type="molecule type" value="Genomic_DNA"/>
</dbReference>
<dbReference type="GO" id="GO:0008237">
    <property type="term" value="F:metallopeptidase activity"/>
    <property type="evidence" value="ECO:0007669"/>
    <property type="project" value="InterPro"/>
</dbReference>
<evidence type="ECO:0000313" key="5">
    <source>
        <dbReference type="Proteomes" id="UP001238163"/>
    </source>
</evidence>
<evidence type="ECO:0000259" key="2">
    <source>
        <dbReference type="Pfam" id="PF01523"/>
    </source>
</evidence>
<dbReference type="InterPro" id="IPR036059">
    <property type="entry name" value="TldD/PmbA_sf"/>
</dbReference>
<sequence>MRSTYLHDMQDRFTRVIANATKQGASAAKVSFSHGESLSCSFEAGRLKYADSAESLGYNIAVIRNGRSGVAGGNIPAAMDELVERAISFAQIGAVAHFSHYPAPTTYVDLKSHSPRVLTLSREKMISDCQEMVDYVKSLDDSLDISASAGRSEGESAVANSAGLNETDMETSWDLNLGIQKTSGTDMLFSYDYRSWLDLNELYDLDALKSAIAFDLRHAARSATISDGVYPIYLPPRMLGSFLAPISMGINGRDVFKGTSPLKDELGKQCFSPALTIIDNPHIDFSPASAAFDGAGIATRPMTLVDQGVLKTFLYDYDSACLAQATPTGHSGSSPYTMFVQPGQRSADAMLKSIPKGLYIKQLLGFGQSNLANGDFSCNAALAYLIENGEIVGRVKNAMIAGNILSLLKGDIEFSSDLDPQNRQPHAIIPGVSVVTAKN</sequence>
<dbReference type="InterPro" id="IPR002510">
    <property type="entry name" value="Metalloprtase-TldD/E_N"/>
</dbReference>
<dbReference type="Pfam" id="PF01523">
    <property type="entry name" value="PmbA_TldD_1st"/>
    <property type="match status" value="1"/>
</dbReference>
<organism evidence="4 5">
    <name type="scientific">Oligosphaera ethanolica</name>
    <dbReference type="NCBI Taxonomy" id="760260"/>
    <lineage>
        <taxon>Bacteria</taxon>
        <taxon>Pseudomonadati</taxon>
        <taxon>Lentisphaerota</taxon>
        <taxon>Oligosphaeria</taxon>
        <taxon>Oligosphaerales</taxon>
        <taxon>Oligosphaeraceae</taxon>
        <taxon>Oligosphaera</taxon>
    </lineage>
</organism>
<dbReference type="AlphaFoldDB" id="A0AAE3VD57"/>
<evidence type="ECO:0000313" key="4">
    <source>
        <dbReference type="EMBL" id="MDQ0288211.1"/>
    </source>
</evidence>
<dbReference type="SUPFAM" id="SSF111283">
    <property type="entry name" value="Putative modulator of DNA gyrase, PmbA/TldD"/>
    <property type="match status" value="1"/>
</dbReference>
<dbReference type="GO" id="GO:0006508">
    <property type="term" value="P:proteolysis"/>
    <property type="evidence" value="ECO:0007669"/>
    <property type="project" value="InterPro"/>
</dbReference>
<dbReference type="InterPro" id="IPR045569">
    <property type="entry name" value="Metalloprtase-TldD/E_C"/>
</dbReference>
<evidence type="ECO:0000259" key="3">
    <source>
        <dbReference type="Pfam" id="PF19289"/>
    </source>
</evidence>
<comment type="caution">
    <text evidence="4">The sequence shown here is derived from an EMBL/GenBank/DDBJ whole genome shotgun (WGS) entry which is preliminary data.</text>
</comment>
<dbReference type="Gene3D" id="3.30.2290.10">
    <property type="entry name" value="PmbA/TldD superfamily"/>
    <property type="match status" value="1"/>
</dbReference>
<gene>
    <name evidence="4" type="ORF">J3R75_000318</name>
</gene>
<comment type="similarity">
    <text evidence="1">Belongs to the peptidase U62 family.</text>
</comment>
<dbReference type="Proteomes" id="UP001238163">
    <property type="component" value="Unassembled WGS sequence"/>
</dbReference>
<dbReference type="InterPro" id="IPR047657">
    <property type="entry name" value="PmbA"/>
</dbReference>
<name>A0AAE3VD57_9BACT</name>
<dbReference type="GO" id="GO:0005829">
    <property type="term" value="C:cytosol"/>
    <property type="evidence" value="ECO:0007669"/>
    <property type="project" value="TreeGrafter"/>
</dbReference>
<dbReference type="Pfam" id="PF19289">
    <property type="entry name" value="PmbA_TldD_3rd"/>
    <property type="match status" value="1"/>
</dbReference>
<dbReference type="InterPro" id="IPR035068">
    <property type="entry name" value="TldD/PmbA_N"/>
</dbReference>